<reference evidence="3" key="1">
    <citation type="journal article" date="2014" name="Int. J. Syst. Evol. Microbiol.">
        <title>Complete genome sequence of Corynebacterium casei LMG S-19264T (=DSM 44701T), isolated from a smear-ripened cheese.</title>
        <authorList>
            <consortium name="US DOE Joint Genome Institute (JGI-PGF)"/>
            <person name="Walter F."/>
            <person name="Albersmeier A."/>
            <person name="Kalinowski J."/>
            <person name="Ruckert C."/>
        </authorList>
    </citation>
    <scope>NUCLEOTIDE SEQUENCE</scope>
    <source>
        <strain evidence="3">JCM 19596</strain>
    </source>
</reference>
<dbReference type="Gene3D" id="2.130.10.10">
    <property type="entry name" value="YVTN repeat-like/Quinoprotein amine dehydrogenase"/>
    <property type="match status" value="2"/>
</dbReference>
<dbReference type="InterPro" id="IPR002372">
    <property type="entry name" value="PQQ_rpt_dom"/>
</dbReference>
<dbReference type="SUPFAM" id="SSF50998">
    <property type="entry name" value="Quinoprotein alcohol dehydrogenase-like"/>
    <property type="match status" value="1"/>
</dbReference>
<dbReference type="Proteomes" id="UP000607197">
    <property type="component" value="Unassembled WGS sequence"/>
</dbReference>
<dbReference type="RefSeq" id="WP_188979259.1">
    <property type="nucleotide sequence ID" value="NZ_BMPG01000003.1"/>
</dbReference>
<dbReference type="PANTHER" id="PTHR34512">
    <property type="entry name" value="CELL SURFACE PROTEIN"/>
    <property type="match status" value="1"/>
</dbReference>
<evidence type="ECO:0000313" key="3">
    <source>
        <dbReference type="EMBL" id="GGL65372.1"/>
    </source>
</evidence>
<dbReference type="PROSITE" id="PS51257">
    <property type="entry name" value="PROKAR_LIPOPROTEIN"/>
    <property type="match status" value="1"/>
</dbReference>
<dbReference type="OrthoDB" id="145878at2157"/>
<gene>
    <name evidence="3" type="ORF">GCM10009039_24040</name>
</gene>
<proteinExistence type="predicted"/>
<feature type="domain" description="Pyrrolo-quinoline quinone repeat" evidence="2">
    <location>
        <begin position="237"/>
        <end position="354"/>
    </location>
</feature>
<dbReference type="SMART" id="SM00564">
    <property type="entry name" value="PQQ"/>
    <property type="match status" value="5"/>
</dbReference>
<evidence type="ECO:0000313" key="4">
    <source>
        <dbReference type="Proteomes" id="UP000607197"/>
    </source>
</evidence>
<feature type="compositionally biased region" description="Low complexity" evidence="1">
    <location>
        <begin position="66"/>
        <end position="78"/>
    </location>
</feature>
<dbReference type="InterPro" id="IPR011047">
    <property type="entry name" value="Quinoprotein_ADH-like_sf"/>
</dbReference>
<accession>A0A830FE01</accession>
<dbReference type="InterPro" id="IPR015943">
    <property type="entry name" value="WD40/YVTN_repeat-like_dom_sf"/>
</dbReference>
<keyword evidence="4" id="KW-1185">Reference proteome</keyword>
<protein>
    <recommendedName>
        <fullName evidence="2">Pyrrolo-quinoline quinone repeat domain-containing protein</fullName>
    </recommendedName>
</protein>
<feature type="region of interest" description="Disordered" evidence="1">
    <location>
        <begin position="51"/>
        <end position="80"/>
    </location>
</feature>
<organism evidence="3 4">
    <name type="scientific">Halocalculus aciditolerans</name>
    <dbReference type="NCBI Taxonomy" id="1383812"/>
    <lineage>
        <taxon>Archaea</taxon>
        <taxon>Methanobacteriati</taxon>
        <taxon>Methanobacteriota</taxon>
        <taxon>Stenosarchaea group</taxon>
        <taxon>Halobacteria</taxon>
        <taxon>Halobacteriales</taxon>
        <taxon>Halobacteriaceae</taxon>
        <taxon>Halocalculus</taxon>
    </lineage>
</organism>
<reference evidence="3" key="2">
    <citation type="submission" date="2020-09" db="EMBL/GenBank/DDBJ databases">
        <authorList>
            <person name="Sun Q."/>
            <person name="Ohkuma M."/>
        </authorList>
    </citation>
    <scope>NUCLEOTIDE SEQUENCE</scope>
    <source>
        <strain evidence="3">JCM 19596</strain>
    </source>
</reference>
<dbReference type="AlphaFoldDB" id="A0A830FE01"/>
<dbReference type="EMBL" id="BMPG01000003">
    <property type="protein sequence ID" value="GGL65372.1"/>
    <property type="molecule type" value="Genomic_DNA"/>
</dbReference>
<sequence length="429" mass="45215">MKDTETASRRRVLRTGALTGALALSGCLGSITGTRGTAARQIPLATTAPDAWPRNGYDVQNTGQNRTATPPRSSPTTAWSVPVSGTVSSVAVGPTLVYASSDEETRAITRAGTGEWRADVGGALTYVEGRLYVSTDRGVIALDATTGEEIWRATDAERSAAQVIEAAGTVYVAGHEHVVGLHADTGARRWQLETARHPALVADDERVVIVTRDRIQSLVPGAQTDALLEEPAPQTRQTMSPGWHPEVVSATLVGNTVFAAKYGSRTGNTPGMVRCYDLTFADEEWLTQFSWDGLGVISVTDDRVYATPYRATTDPPDGSLVVLDRASGEVQWRYDGAMLGRPVIGGDVVVTGGADPGSPTVCLSSDSQATADCSDGRNPATSGVLHAFDTTTGERLWTRSPGGSFGGYPVALVGDTVYYGDSTGIHSLQ</sequence>
<name>A0A830FE01_9EURY</name>
<evidence type="ECO:0000256" key="1">
    <source>
        <dbReference type="SAM" id="MobiDB-lite"/>
    </source>
</evidence>
<dbReference type="PANTHER" id="PTHR34512:SF30">
    <property type="entry name" value="OUTER MEMBRANE PROTEIN ASSEMBLY FACTOR BAMB"/>
    <property type="match status" value="1"/>
</dbReference>
<dbReference type="InterPro" id="IPR018391">
    <property type="entry name" value="PQQ_b-propeller_rpt"/>
</dbReference>
<evidence type="ECO:0000259" key="2">
    <source>
        <dbReference type="Pfam" id="PF13360"/>
    </source>
</evidence>
<dbReference type="InterPro" id="IPR006311">
    <property type="entry name" value="TAT_signal"/>
</dbReference>
<comment type="caution">
    <text evidence="3">The sequence shown here is derived from an EMBL/GenBank/DDBJ whole genome shotgun (WGS) entry which is preliminary data.</text>
</comment>
<dbReference type="Pfam" id="PF13360">
    <property type="entry name" value="PQQ_2"/>
    <property type="match status" value="2"/>
</dbReference>
<dbReference type="PROSITE" id="PS51318">
    <property type="entry name" value="TAT"/>
    <property type="match status" value="1"/>
</dbReference>
<feature type="domain" description="Pyrrolo-quinoline quinone repeat" evidence="2">
    <location>
        <begin position="83"/>
        <end position="198"/>
    </location>
</feature>